<dbReference type="Gene3D" id="3.30.70.20">
    <property type="match status" value="1"/>
</dbReference>
<keyword evidence="2" id="KW-0813">Transport</keyword>
<evidence type="ECO:0000256" key="1">
    <source>
        <dbReference type="ARBA" id="ARBA00001966"/>
    </source>
</evidence>
<gene>
    <name evidence="9" type="ORF">SAMN05428963_101206</name>
</gene>
<proteinExistence type="predicted"/>
<evidence type="ECO:0000256" key="7">
    <source>
        <dbReference type="ARBA" id="ARBA00023014"/>
    </source>
</evidence>
<evidence type="ECO:0000256" key="2">
    <source>
        <dbReference type="ARBA" id="ARBA00022448"/>
    </source>
</evidence>
<keyword evidence="6" id="KW-0408">Iron</keyword>
<dbReference type="FunFam" id="3.30.70.20:FF:000045">
    <property type="entry name" value="Ferredoxin, 4Fe-4S"/>
    <property type="match status" value="1"/>
</dbReference>
<keyword evidence="10" id="KW-1185">Reference proteome</keyword>
<dbReference type="InterPro" id="IPR017896">
    <property type="entry name" value="4Fe4S_Fe-S-bd"/>
</dbReference>
<keyword evidence="3" id="KW-0004">4Fe-4S</keyword>
<dbReference type="PROSITE" id="PS00198">
    <property type="entry name" value="4FE4S_FER_1"/>
    <property type="match status" value="1"/>
</dbReference>
<dbReference type="InterPro" id="IPR017900">
    <property type="entry name" value="4Fe4S_Fe_S_CS"/>
</dbReference>
<evidence type="ECO:0000313" key="9">
    <source>
        <dbReference type="EMBL" id="SJZ53684.1"/>
    </source>
</evidence>
<dbReference type="GO" id="GO:0046872">
    <property type="term" value="F:metal ion binding"/>
    <property type="evidence" value="ECO:0007669"/>
    <property type="project" value="UniProtKB-KW"/>
</dbReference>
<sequence length="65" mass="6826">MAYKIDNETCTSCGDCEENCPNGAISHKGTVYKINPAKCTECEGEHDEPQCGEICPSGSCIPAAA</sequence>
<keyword evidence="7" id="KW-0411">Iron-sulfur</keyword>
<reference evidence="9 10" key="1">
    <citation type="submission" date="2017-02" db="EMBL/GenBank/DDBJ databases">
        <authorList>
            <person name="Peterson S.W."/>
        </authorList>
    </citation>
    <scope>NUCLEOTIDE SEQUENCE [LARGE SCALE GENOMIC DNA]</scope>
    <source>
        <strain evidence="9 10">USBA 369</strain>
    </source>
</reference>
<evidence type="ECO:0000256" key="5">
    <source>
        <dbReference type="ARBA" id="ARBA00022982"/>
    </source>
</evidence>
<comment type="cofactor">
    <cofactor evidence="1">
        <name>[4Fe-4S] cluster</name>
        <dbReference type="ChEBI" id="CHEBI:49883"/>
    </cofactor>
</comment>
<evidence type="ECO:0000259" key="8">
    <source>
        <dbReference type="PROSITE" id="PS51379"/>
    </source>
</evidence>
<evidence type="ECO:0000256" key="6">
    <source>
        <dbReference type="ARBA" id="ARBA00023004"/>
    </source>
</evidence>
<evidence type="ECO:0000313" key="10">
    <source>
        <dbReference type="Proteomes" id="UP000190135"/>
    </source>
</evidence>
<keyword evidence="4" id="KW-0479">Metal-binding</keyword>
<dbReference type="PROSITE" id="PS51379">
    <property type="entry name" value="4FE4S_FER_2"/>
    <property type="match status" value="1"/>
</dbReference>
<organism evidence="9 10">
    <name type="scientific">Consotaella salsifontis</name>
    <dbReference type="NCBI Taxonomy" id="1365950"/>
    <lineage>
        <taxon>Bacteria</taxon>
        <taxon>Pseudomonadati</taxon>
        <taxon>Pseudomonadota</taxon>
        <taxon>Alphaproteobacteria</taxon>
        <taxon>Hyphomicrobiales</taxon>
        <taxon>Aurantimonadaceae</taxon>
        <taxon>Consotaella</taxon>
    </lineage>
</organism>
<dbReference type="Pfam" id="PF00037">
    <property type="entry name" value="Fer4"/>
    <property type="match status" value="1"/>
</dbReference>
<dbReference type="Proteomes" id="UP000190135">
    <property type="component" value="Unassembled WGS sequence"/>
</dbReference>
<protein>
    <submittedName>
        <fullName evidence="9">4Fe-4S binding domain-containing protein</fullName>
    </submittedName>
</protein>
<dbReference type="STRING" id="1365950.SAMN05428963_101206"/>
<evidence type="ECO:0000256" key="3">
    <source>
        <dbReference type="ARBA" id="ARBA00022485"/>
    </source>
</evidence>
<accession>A0A1T4LGW4</accession>
<dbReference type="RefSeq" id="WP_078706708.1">
    <property type="nucleotide sequence ID" value="NZ_FUXL01000001.1"/>
</dbReference>
<name>A0A1T4LGW4_9HYPH</name>
<dbReference type="AlphaFoldDB" id="A0A1T4LGW4"/>
<dbReference type="EMBL" id="FUXL01000001">
    <property type="protein sequence ID" value="SJZ53684.1"/>
    <property type="molecule type" value="Genomic_DNA"/>
</dbReference>
<feature type="domain" description="4Fe-4S ferredoxin-type" evidence="8">
    <location>
        <begin position="1"/>
        <end position="30"/>
    </location>
</feature>
<dbReference type="GO" id="GO:0051539">
    <property type="term" value="F:4 iron, 4 sulfur cluster binding"/>
    <property type="evidence" value="ECO:0007669"/>
    <property type="project" value="UniProtKB-KW"/>
</dbReference>
<evidence type="ECO:0000256" key="4">
    <source>
        <dbReference type="ARBA" id="ARBA00022723"/>
    </source>
</evidence>
<dbReference type="OrthoDB" id="9800445at2"/>
<dbReference type="SUPFAM" id="SSF54862">
    <property type="entry name" value="4Fe-4S ferredoxins"/>
    <property type="match status" value="1"/>
</dbReference>
<keyword evidence="5" id="KW-0249">Electron transport</keyword>